<dbReference type="EMBL" id="CP104067">
    <property type="protein sequence ID" value="WAH40642.1"/>
    <property type="molecule type" value="Genomic_DNA"/>
</dbReference>
<dbReference type="RefSeq" id="WP_268004540.1">
    <property type="nucleotide sequence ID" value="NZ_BSUT01000001.1"/>
</dbReference>
<gene>
    <name evidence="1" type="ORF">NZD89_20355</name>
</gene>
<evidence type="ECO:0000313" key="1">
    <source>
        <dbReference type="EMBL" id="WAH40642.1"/>
    </source>
</evidence>
<dbReference type="Proteomes" id="UP001164761">
    <property type="component" value="Chromosome"/>
</dbReference>
<name>A0ABY6ZDQ4_9BACL</name>
<protein>
    <submittedName>
        <fullName evidence="1">Uncharacterized protein</fullName>
    </submittedName>
</protein>
<proteinExistence type="predicted"/>
<organism evidence="1 2">
    <name type="scientific">Alicyclobacillus fastidiosus</name>
    <dbReference type="NCBI Taxonomy" id="392011"/>
    <lineage>
        <taxon>Bacteria</taxon>
        <taxon>Bacillati</taxon>
        <taxon>Bacillota</taxon>
        <taxon>Bacilli</taxon>
        <taxon>Bacillales</taxon>
        <taxon>Alicyclobacillaceae</taxon>
        <taxon>Alicyclobacillus</taxon>
    </lineage>
</organism>
<accession>A0ABY6ZDQ4</accession>
<sequence length="66" mass="6783">MTNGNPLQNVARSITKGTKNAASNGNLLDATKSAVQGTVSAGKEVGRKNVAQAATNLVEGMQQNQK</sequence>
<keyword evidence="2" id="KW-1185">Reference proteome</keyword>
<reference evidence="1" key="1">
    <citation type="submission" date="2022-08" db="EMBL/GenBank/DDBJ databases">
        <title>Alicyclobacillus fastidiosus DSM 17978, complete genome.</title>
        <authorList>
            <person name="Wang Q."/>
            <person name="Cai R."/>
            <person name="Wang Z."/>
        </authorList>
    </citation>
    <scope>NUCLEOTIDE SEQUENCE</scope>
    <source>
        <strain evidence="1">DSM 17978</strain>
    </source>
</reference>
<evidence type="ECO:0000313" key="2">
    <source>
        <dbReference type="Proteomes" id="UP001164761"/>
    </source>
</evidence>